<dbReference type="InterPro" id="IPR036291">
    <property type="entry name" value="NAD(P)-bd_dom_sf"/>
</dbReference>
<dbReference type="PANTHER" id="PTHR14097:SF7">
    <property type="entry name" value="OXIDOREDUCTASE HTATIP2"/>
    <property type="match status" value="1"/>
</dbReference>
<evidence type="ECO:0000256" key="2">
    <source>
        <dbReference type="ARBA" id="ARBA00006617"/>
    </source>
</evidence>
<comment type="similarity">
    <text evidence="2">Belongs to the FMP52 family.</text>
</comment>
<evidence type="ECO:0000259" key="3">
    <source>
        <dbReference type="Pfam" id="PF13460"/>
    </source>
</evidence>
<comment type="caution">
    <text evidence="4">The sequence shown here is derived from an EMBL/GenBank/DDBJ whole genome shotgun (WGS) entry which is preliminary data.</text>
</comment>
<protein>
    <recommendedName>
        <fullName evidence="3">NAD(P)-binding domain-containing protein</fullName>
    </recommendedName>
</protein>
<comment type="subcellular location">
    <subcellularLocation>
        <location evidence="1">Mitochondrion outer membrane</location>
        <topology evidence="1">Peripheral membrane protein</topology>
    </subcellularLocation>
</comment>
<evidence type="ECO:0000256" key="1">
    <source>
        <dbReference type="ARBA" id="ARBA00004450"/>
    </source>
</evidence>
<dbReference type="Gene3D" id="3.40.50.720">
    <property type="entry name" value="NAD(P)-binding Rossmann-like Domain"/>
    <property type="match status" value="1"/>
</dbReference>
<dbReference type="InterPro" id="IPR016040">
    <property type="entry name" value="NAD(P)-bd_dom"/>
</dbReference>
<organism evidence="4 5">
    <name type="scientific">Basidiobolus ranarum</name>
    <dbReference type="NCBI Taxonomy" id="34480"/>
    <lineage>
        <taxon>Eukaryota</taxon>
        <taxon>Fungi</taxon>
        <taxon>Fungi incertae sedis</taxon>
        <taxon>Zoopagomycota</taxon>
        <taxon>Entomophthoromycotina</taxon>
        <taxon>Basidiobolomycetes</taxon>
        <taxon>Basidiobolales</taxon>
        <taxon>Basidiobolaceae</taxon>
        <taxon>Basidiobolus</taxon>
    </lineage>
</organism>
<dbReference type="PANTHER" id="PTHR14097">
    <property type="entry name" value="OXIDOREDUCTASE HTATIP2"/>
    <property type="match status" value="1"/>
</dbReference>
<sequence>MNSIVISRSIHISSLKIFSAKQTMSHYSAVILGATGGVGGNVLKTLLQSKRCTSIVSLGRREVSGLEGLDPDNKLKQVIVKDLDTLDSSKEYEALIQGCNTAFCTLGAGQPSTLTKSEFEKIDIDYATKFAKVCKDAGVSHITLLTSYGANASSFFHYGRVKGIVEQNYVDMDFDRVSLFRPSLIQTKEARFGFKDKIVQAVLPTVLKVFGPDLHAFPIEQIGQSMVWNAEAEGAGVECVHVTDMARIVEEKVASDSK</sequence>
<reference evidence="4 5" key="1">
    <citation type="submission" date="2023-04" db="EMBL/GenBank/DDBJ databases">
        <title>Genome of Basidiobolus ranarum AG-B5.</title>
        <authorList>
            <person name="Stajich J.E."/>
            <person name="Carter-House D."/>
            <person name="Gryganskyi A."/>
        </authorList>
    </citation>
    <scope>NUCLEOTIDE SEQUENCE [LARGE SCALE GENOMIC DNA]</scope>
    <source>
        <strain evidence="4 5">AG-B5</strain>
    </source>
</reference>
<keyword evidence="5" id="KW-1185">Reference proteome</keyword>
<dbReference type="Pfam" id="PF13460">
    <property type="entry name" value="NAD_binding_10"/>
    <property type="match status" value="1"/>
</dbReference>
<proteinExistence type="inferred from homology"/>
<gene>
    <name evidence="4" type="ORF">K7432_014970</name>
</gene>
<dbReference type="SUPFAM" id="SSF51735">
    <property type="entry name" value="NAD(P)-binding Rossmann-fold domains"/>
    <property type="match status" value="1"/>
</dbReference>
<accession>A0ABR2WGU5</accession>
<dbReference type="EMBL" id="JASJQH010001865">
    <property type="protein sequence ID" value="KAK9760715.1"/>
    <property type="molecule type" value="Genomic_DNA"/>
</dbReference>
<feature type="domain" description="NAD(P)-binding" evidence="3">
    <location>
        <begin position="33"/>
        <end position="153"/>
    </location>
</feature>
<name>A0ABR2WGU5_9FUNG</name>
<dbReference type="Proteomes" id="UP001479436">
    <property type="component" value="Unassembled WGS sequence"/>
</dbReference>
<evidence type="ECO:0000313" key="5">
    <source>
        <dbReference type="Proteomes" id="UP001479436"/>
    </source>
</evidence>
<evidence type="ECO:0000313" key="4">
    <source>
        <dbReference type="EMBL" id="KAK9760715.1"/>
    </source>
</evidence>